<gene>
    <name evidence="2" type="ORF">ABWK59_25555</name>
</gene>
<dbReference type="EMBL" id="CP159872">
    <property type="protein sequence ID" value="XCM82024.1"/>
    <property type="molecule type" value="Genomic_DNA"/>
</dbReference>
<evidence type="ECO:0000313" key="2">
    <source>
        <dbReference type="EMBL" id="XCM82024.1"/>
    </source>
</evidence>
<sequence>MSTNAPTAVVRAELTKIRTVRSTLVPLVIALVVSVGIGVMNGASARSAIDAKSNLLRSDFNPVDAGFVGVQFGQLALIAFAVLLVCTEYGSGMIRTSLAAVPGRGLFYLAKITAATTVALLVAVPTAFLAFLASQAALGPHGVALGHPGALRAVLGACLYLTLMCLFSVGVATMLRSTALALSLLFAFVFVLSPVANAVPALRTAARYLPDHAGAEVMKADPGLSPVTGLLVLAAWAAAALLAGYLTLRGRDS</sequence>
<reference evidence="2" key="1">
    <citation type="submission" date="2024-06" db="EMBL/GenBank/DDBJ databases">
        <title>The genome sequences of Kitasatospora sp. strain HUAS MG31.</title>
        <authorList>
            <person name="Mo P."/>
        </authorList>
    </citation>
    <scope>NUCLEOTIDE SEQUENCE</scope>
    <source>
        <strain evidence="2">HUAS MG31</strain>
    </source>
</reference>
<organism evidence="2">
    <name type="scientific">Kitasatospora camelliae</name>
    <dbReference type="NCBI Taxonomy" id="3156397"/>
    <lineage>
        <taxon>Bacteria</taxon>
        <taxon>Bacillati</taxon>
        <taxon>Actinomycetota</taxon>
        <taxon>Actinomycetes</taxon>
        <taxon>Kitasatosporales</taxon>
        <taxon>Streptomycetaceae</taxon>
        <taxon>Kitasatospora</taxon>
    </lineage>
</organism>
<accession>A0AAU8K3I2</accession>
<evidence type="ECO:0000256" key="1">
    <source>
        <dbReference type="SAM" id="Phobius"/>
    </source>
</evidence>
<name>A0AAU8K3I2_9ACTN</name>
<keyword evidence="1" id="KW-0472">Membrane</keyword>
<dbReference type="AlphaFoldDB" id="A0AAU8K3I2"/>
<dbReference type="RefSeq" id="WP_354642951.1">
    <property type="nucleotide sequence ID" value="NZ_CP159872.1"/>
</dbReference>
<keyword evidence="1" id="KW-1133">Transmembrane helix</keyword>
<feature type="transmembrane region" description="Helical" evidence="1">
    <location>
        <begin position="179"/>
        <end position="199"/>
    </location>
</feature>
<proteinExistence type="predicted"/>
<feature type="transmembrane region" description="Helical" evidence="1">
    <location>
        <begin position="24"/>
        <end position="45"/>
    </location>
</feature>
<feature type="transmembrane region" description="Helical" evidence="1">
    <location>
        <begin position="65"/>
        <end position="86"/>
    </location>
</feature>
<protein>
    <submittedName>
        <fullName evidence="2">ABC transporter permease</fullName>
    </submittedName>
</protein>
<dbReference type="KEGG" id="kcm:ABWK59_25555"/>
<feature type="transmembrane region" description="Helical" evidence="1">
    <location>
        <begin position="106"/>
        <end position="133"/>
    </location>
</feature>
<keyword evidence="1" id="KW-0812">Transmembrane</keyword>
<feature type="transmembrane region" description="Helical" evidence="1">
    <location>
        <begin position="153"/>
        <end position="172"/>
    </location>
</feature>
<feature type="transmembrane region" description="Helical" evidence="1">
    <location>
        <begin position="227"/>
        <end position="248"/>
    </location>
</feature>